<dbReference type="OrthoDB" id="612506at2759"/>
<protein>
    <submittedName>
        <fullName evidence="2">Uncharacterized protein</fullName>
    </submittedName>
</protein>
<dbReference type="Proteomes" id="UP000479710">
    <property type="component" value="Unassembled WGS sequence"/>
</dbReference>
<evidence type="ECO:0000313" key="2">
    <source>
        <dbReference type="EMBL" id="KAF0890208.1"/>
    </source>
</evidence>
<accession>A0A6G1BQ93</accession>
<sequence length="173" mass="19283">MRWGPHPDRRGGGAWERKKEEGMRPRLHARRLAELVPAFAWDLPAIESLDIYDIVQDYRITVRGFTDPATGVLLDRDGLAQNVDAIFAERVLNLDTLGHLARLFVLPESSSIYGDSGGTELELGFWTAPGAAIDLRMNDLLTDCFKKLESLDPIEQEQVMQFLQNVPGGPGPL</sequence>
<reference evidence="2 3" key="1">
    <citation type="submission" date="2019-11" db="EMBL/GenBank/DDBJ databases">
        <title>Whole genome sequence of Oryza granulata.</title>
        <authorList>
            <person name="Li W."/>
        </authorList>
    </citation>
    <scope>NUCLEOTIDE SEQUENCE [LARGE SCALE GENOMIC DNA]</scope>
    <source>
        <strain evidence="3">cv. Menghai</strain>
        <tissue evidence="2">Leaf</tissue>
    </source>
</reference>
<dbReference type="EMBL" id="SPHZ02000012">
    <property type="protein sequence ID" value="KAF0890208.1"/>
    <property type="molecule type" value="Genomic_DNA"/>
</dbReference>
<dbReference type="AlphaFoldDB" id="A0A6G1BQ93"/>
<evidence type="ECO:0000313" key="3">
    <source>
        <dbReference type="Proteomes" id="UP000479710"/>
    </source>
</evidence>
<comment type="caution">
    <text evidence="2">The sequence shown here is derived from an EMBL/GenBank/DDBJ whole genome shotgun (WGS) entry which is preliminary data.</text>
</comment>
<evidence type="ECO:0000256" key="1">
    <source>
        <dbReference type="SAM" id="MobiDB-lite"/>
    </source>
</evidence>
<feature type="region of interest" description="Disordered" evidence="1">
    <location>
        <begin position="1"/>
        <end position="20"/>
    </location>
</feature>
<proteinExistence type="predicted"/>
<organism evidence="2 3">
    <name type="scientific">Oryza meyeriana var. granulata</name>
    <dbReference type="NCBI Taxonomy" id="110450"/>
    <lineage>
        <taxon>Eukaryota</taxon>
        <taxon>Viridiplantae</taxon>
        <taxon>Streptophyta</taxon>
        <taxon>Embryophyta</taxon>
        <taxon>Tracheophyta</taxon>
        <taxon>Spermatophyta</taxon>
        <taxon>Magnoliopsida</taxon>
        <taxon>Liliopsida</taxon>
        <taxon>Poales</taxon>
        <taxon>Poaceae</taxon>
        <taxon>BOP clade</taxon>
        <taxon>Oryzoideae</taxon>
        <taxon>Oryzeae</taxon>
        <taxon>Oryzinae</taxon>
        <taxon>Oryza</taxon>
        <taxon>Oryza meyeriana</taxon>
    </lineage>
</organism>
<keyword evidence="3" id="KW-1185">Reference proteome</keyword>
<name>A0A6G1BQ93_9ORYZ</name>
<gene>
    <name evidence="2" type="ORF">E2562_039067</name>
</gene>